<keyword evidence="5 6" id="KW-0238">DNA-binding</keyword>
<dbReference type="PANTHER" id="PTHR45658:SF18">
    <property type="entry name" value="PROTEIN GAT2"/>
    <property type="match status" value="1"/>
</dbReference>
<evidence type="ECO:0000256" key="6">
    <source>
        <dbReference type="RuleBase" id="RU000682"/>
    </source>
</evidence>
<reference evidence="9" key="1">
    <citation type="submission" date="2023-03" db="EMBL/GenBank/DDBJ databases">
        <title>Massive genome expansion in bonnet fungi (Mycena s.s.) driven by repeated elements and novel gene families across ecological guilds.</title>
        <authorList>
            <consortium name="Lawrence Berkeley National Laboratory"/>
            <person name="Harder C.B."/>
            <person name="Miyauchi S."/>
            <person name="Viragh M."/>
            <person name="Kuo A."/>
            <person name="Thoen E."/>
            <person name="Andreopoulos B."/>
            <person name="Lu D."/>
            <person name="Skrede I."/>
            <person name="Drula E."/>
            <person name="Henrissat B."/>
            <person name="Morin E."/>
            <person name="Kohler A."/>
            <person name="Barry K."/>
            <person name="LaButti K."/>
            <person name="Morin E."/>
            <person name="Salamov A."/>
            <person name="Lipzen A."/>
            <person name="Mereny Z."/>
            <person name="Hegedus B."/>
            <person name="Baldrian P."/>
            <person name="Stursova M."/>
            <person name="Weitz H."/>
            <person name="Taylor A."/>
            <person name="Grigoriev I.V."/>
            <person name="Nagy L.G."/>
            <person name="Martin F."/>
            <person name="Kauserud H."/>
        </authorList>
    </citation>
    <scope>NUCLEOTIDE SEQUENCE</scope>
    <source>
        <strain evidence="9">CBHHK188m</strain>
    </source>
</reference>
<keyword evidence="2 4" id="KW-0863">Zinc-finger</keyword>
<evidence type="ECO:0000256" key="1">
    <source>
        <dbReference type="ARBA" id="ARBA00022723"/>
    </source>
</evidence>
<keyword evidence="5 6" id="KW-0539">Nucleus</keyword>
<evidence type="ECO:0000313" key="10">
    <source>
        <dbReference type="Proteomes" id="UP001215280"/>
    </source>
</evidence>
<dbReference type="SMART" id="SM00401">
    <property type="entry name" value="ZnF_GATA"/>
    <property type="match status" value="1"/>
</dbReference>
<dbReference type="PANTHER" id="PTHR45658">
    <property type="entry name" value="GATA TRANSCRIPTION FACTOR"/>
    <property type="match status" value="1"/>
</dbReference>
<evidence type="ECO:0000259" key="8">
    <source>
        <dbReference type="PROSITE" id="PS50114"/>
    </source>
</evidence>
<proteinExistence type="predicted"/>
<evidence type="ECO:0000256" key="5">
    <source>
        <dbReference type="PROSITE-ProRule" id="PRU00108"/>
    </source>
</evidence>
<dbReference type="Gene3D" id="1.10.10.60">
    <property type="entry name" value="Homeodomain-like"/>
    <property type="match status" value="1"/>
</dbReference>
<keyword evidence="1" id="KW-0479">Metal-binding</keyword>
<organism evidence="9 10">
    <name type="scientific">Mycena maculata</name>
    <dbReference type="NCBI Taxonomy" id="230809"/>
    <lineage>
        <taxon>Eukaryota</taxon>
        <taxon>Fungi</taxon>
        <taxon>Dikarya</taxon>
        <taxon>Basidiomycota</taxon>
        <taxon>Agaricomycotina</taxon>
        <taxon>Agaricomycetes</taxon>
        <taxon>Agaricomycetidae</taxon>
        <taxon>Agaricales</taxon>
        <taxon>Marasmiineae</taxon>
        <taxon>Mycenaceae</taxon>
        <taxon>Mycena</taxon>
    </lineage>
</organism>
<dbReference type="InterPro" id="IPR051140">
    <property type="entry name" value="GATA_TF"/>
</dbReference>
<dbReference type="GO" id="GO:0005634">
    <property type="term" value="C:nucleus"/>
    <property type="evidence" value="ECO:0007669"/>
    <property type="project" value="UniProtKB-SubCell"/>
</dbReference>
<dbReference type="PROSITE" id="PS50071">
    <property type="entry name" value="HOMEOBOX_2"/>
    <property type="match status" value="1"/>
</dbReference>
<dbReference type="Gene3D" id="3.30.50.10">
    <property type="entry name" value="Erythroid Transcription Factor GATA-1, subunit A"/>
    <property type="match status" value="1"/>
</dbReference>
<dbReference type="InterPro" id="IPR000679">
    <property type="entry name" value="Znf_GATA"/>
</dbReference>
<dbReference type="SUPFAM" id="SSF57716">
    <property type="entry name" value="Glucocorticoid receptor-like (DNA-binding domain)"/>
    <property type="match status" value="1"/>
</dbReference>
<keyword evidence="10" id="KW-1185">Reference proteome</keyword>
<dbReference type="SUPFAM" id="SSF46689">
    <property type="entry name" value="Homeodomain-like"/>
    <property type="match status" value="1"/>
</dbReference>
<dbReference type="CDD" id="cd00202">
    <property type="entry name" value="ZnF_GATA"/>
    <property type="match status" value="1"/>
</dbReference>
<name>A0AAD7K007_9AGAR</name>
<dbReference type="InterPro" id="IPR009057">
    <property type="entry name" value="Homeodomain-like_sf"/>
</dbReference>
<gene>
    <name evidence="9" type="ORF">DFH07DRAFT_1057285</name>
</gene>
<evidence type="ECO:0008006" key="11">
    <source>
        <dbReference type="Google" id="ProtNLM"/>
    </source>
</evidence>
<protein>
    <recommendedName>
        <fullName evidence="11">Homeobox domain-containing protein</fullName>
    </recommendedName>
</protein>
<evidence type="ECO:0000256" key="3">
    <source>
        <dbReference type="ARBA" id="ARBA00022833"/>
    </source>
</evidence>
<evidence type="ECO:0000256" key="4">
    <source>
        <dbReference type="PROSITE-ProRule" id="PRU00094"/>
    </source>
</evidence>
<dbReference type="GO" id="GO:0008270">
    <property type="term" value="F:zinc ion binding"/>
    <property type="evidence" value="ECO:0007669"/>
    <property type="project" value="UniProtKB-KW"/>
</dbReference>
<sequence length="183" mass="20172">MRSSSVSVVTPILTTVKCQACRFWSPSECVGNPREFICELCSPIAQPSNGTLTTPHQSAVLHALLAQGRLPTTAMREEVGRAIGMSAREVETWFQNQRQRARTHDSDDSDIRSTAATVGDYEPGLYQTTESSDPNTSHQQKRLGCGAAATPEWRWGPLGPRTLCNACGLVYAKLIKRRMCQDF</sequence>
<dbReference type="CDD" id="cd00086">
    <property type="entry name" value="homeodomain"/>
    <property type="match status" value="1"/>
</dbReference>
<keyword evidence="5 6" id="KW-0371">Homeobox</keyword>
<dbReference type="GO" id="GO:0043565">
    <property type="term" value="F:sequence-specific DNA binding"/>
    <property type="evidence" value="ECO:0007669"/>
    <property type="project" value="InterPro"/>
</dbReference>
<dbReference type="Proteomes" id="UP001215280">
    <property type="component" value="Unassembled WGS sequence"/>
</dbReference>
<keyword evidence="3" id="KW-0862">Zinc</keyword>
<feature type="domain" description="Homeobox" evidence="7">
    <location>
        <begin position="54"/>
        <end position="104"/>
    </location>
</feature>
<dbReference type="InterPro" id="IPR013088">
    <property type="entry name" value="Znf_NHR/GATA"/>
</dbReference>
<dbReference type="GO" id="GO:0006355">
    <property type="term" value="P:regulation of DNA-templated transcription"/>
    <property type="evidence" value="ECO:0007669"/>
    <property type="project" value="InterPro"/>
</dbReference>
<dbReference type="AlphaFoldDB" id="A0AAD7K007"/>
<evidence type="ECO:0000259" key="7">
    <source>
        <dbReference type="PROSITE" id="PS50071"/>
    </source>
</evidence>
<dbReference type="EMBL" id="JARJLG010000018">
    <property type="protein sequence ID" value="KAJ7772926.1"/>
    <property type="molecule type" value="Genomic_DNA"/>
</dbReference>
<dbReference type="PROSITE" id="PS50114">
    <property type="entry name" value="GATA_ZN_FINGER_2"/>
    <property type="match status" value="1"/>
</dbReference>
<accession>A0AAD7K007</accession>
<evidence type="ECO:0000313" key="9">
    <source>
        <dbReference type="EMBL" id="KAJ7772926.1"/>
    </source>
</evidence>
<evidence type="ECO:0000256" key="2">
    <source>
        <dbReference type="ARBA" id="ARBA00022771"/>
    </source>
</evidence>
<feature type="DNA-binding region" description="Homeobox" evidence="5">
    <location>
        <begin position="56"/>
        <end position="105"/>
    </location>
</feature>
<comment type="caution">
    <text evidence="9">The sequence shown here is derived from an EMBL/GenBank/DDBJ whole genome shotgun (WGS) entry which is preliminary data.</text>
</comment>
<dbReference type="SMART" id="SM00389">
    <property type="entry name" value="HOX"/>
    <property type="match status" value="1"/>
</dbReference>
<feature type="domain" description="GATA-type" evidence="8">
    <location>
        <begin position="145"/>
        <end position="171"/>
    </location>
</feature>
<comment type="subcellular location">
    <subcellularLocation>
        <location evidence="5 6">Nucleus</location>
    </subcellularLocation>
</comment>
<dbReference type="Pfam" id="PF00046">
    <property type="entry name" value="Homeodomain"/>
    <property type="match status" value="1"/>
</dbReference>
<dbReference type="InterPro" id="IPR001356">
    <property type="entry name" value="HD"/>
</dbReference>
<dbReference type="Pfam" id="PF00320">
    <property type="entry name" value="GATA"/>
    <property type="match status" value="1"/>
</dbReference>